<dbReference type="Pfam" id="PF05192">
    <property type="entry name" value="MutS_III"/>
    <property type="match status" value="1"/>
</dbReference>
<dbReference type="InterPro" id="IPR007696">
    <property type="entry name" value="DNA_mismatch_repair_MutS_core"/>
</dbReference>
<dbReference type="EMBL" id="KI913122">
    <property type="protein sequence ID" value="ETV82302.1"/>
    <property type="molecule type" value="Genomic_DNA"/>
</dbReference>
<evidence type="ECO:0000256" key="1">
    <source>
        <dbReference type="ARBA" id="ARBA00006271"/>
    </source>
</evidence>
<dbReference type="GO" id="GO:0005634">
    <property type="term" value="C:nucleus"/>
    <property type="evidence" value="ECO:0007669"/>
    <property type="project" value="TreeGrafter"/>
</dbReference>
<dbReference type="SMART" id="SM00533">
    <property type="entry name" value="MUTSd"/>
    <property type="match status" value="1"/>
</dbReference>
<dbReference type="GO" id="GO:0140664">
    <property type="term" value="F:ATP-dependent DNA damage sensor activity"/>
    <property type="evidence" value="ECO:0007669"/>
    <property type="project" value="InterPro"/>
</dbReference>
<dbReference type="GO" id="GO:0007131">
    <property type="term" value="P:reciprocal meiotic recombination"/>
    <property type="evidence" value="ECO:0007669"/>
    <property type="project" value="TreeGrafter"/>
</dbReference>
<dbReference type="InterPro" id="IPR017261">
    <property type="entry name" value="DNA_mismatch_repair_MutS/MSH"/>
</dbReference>
<keyword evidence="2" id="KW-0547">Nucleotide-binding</keyword>
<keyword evidence="4" id="KW-0238">DNA-binding</keyword>
<evidence type="ECO:0000256" key="2">
    <source>
        <dbReference type="ARBA" id="ARBA00022741"/>
    </source>
</evidence>
<evidence type="ECO:0000256" key="5">
    <source>
        <dbReference type="ARBA" id="ARBA00023254"/>
    </source>
</evidence>
<dbReference type="InterPro" id="IPR036678">
    <property type="entry name" value="MutS_con_dom_sf"/>
</dbReference>
<dbReference type="AlphaFoldDB" id="W4GRH5"/>
<dbReference type="Pfam" id="PF00488">
    <property type="entry name" value="MutS_V"/>
    <property type="match status" value="1"/>
</dbReference>
<dbReference type="FunFam" id="3.40.50.300:FF:000870">
    <property type="entry name" value="MutS protein homolog 4"/>
    <property type="match status" value="1"/>
</dbReference>
<dbReference type="RefSeq" id="XP_009827971.1">
    <property type="nucleotide sequence ID" value="XM_009829669.1"/>
</dbReference>
<keyword evidence="5" id="KW-0469">Meiosis</keyword>
<comment type="similarity">
    <text evidence="1">Belongs to the DNA mismatch repair MutS family.</text>
</comment>
<dbReference type="InterPro" id="IPR000432">
    <property type="entry name" value="DNA_mismatch_repair_MutS_C"/>
</dbReference>
<dbReference type="SMART" id="SM00534">
    <property type="entry name" value="MUTSac"/>
    <property type="match status" value="1"/>
</dbReference>
<dbReference type="InterPro" id="IPR027417">
    <property type="entry name" value="P-loop_NTPase"/>
</dbReference>
<evidence type="ECO:0000256" key="4">
    <source>
        <dbReference type="ARBA" id="ARBA00023125"/>
    </source>
</evidence>
<name>W4GRH5_APHAT</name>
<gene>
    <name evidence="7" type="ORF">H257_04990</name>
</gene>
<dbReference type="PROSITE" id="PS00486">
    <property type="entry name" value="DNA_MISMATCH_REPAIR_2"/>
    <property type="match status" value="1"/>
</dbReference>
<dbReference type="InterPro" id="IPR036187">
    <property type="entry name" value="DNA_mismatch_repair_MutS_sf"/>
</dbReference>
<accession>W4GRH5</accession>
<reference evidence="7" key="1">
    <citation type="submission" date="2013-12" db="EMBL/GenBank/DDBJ databases">
        <title>The Genome Sequence of Aphanomyces astaci APO3.</title>
        <authorList>
            <consortium name="The Broad Institute Genomics Platform"/>
            <person name="Russ C."/>
            <person name="Tyler B."/>
            <person name="van West P."/>
            <person name="Dieguez-Uribeondo J."/>
            <person name="Young S.K."/>
            <person name="Zeng Q."/>
            <person name="Gargeya S."/>
            <person name="Fitzgerald M."/>
            <person name="Abouelleil A."/>
            <person name="Alvarado L."/>
            <person name="Chapman S.B."/>
            <person name="Gainer-Dewar J."/>
            <person name="Goldberg J."/>
            <person name="Griggs A."/>
            <person name="Gujja S."/>
            <person name="Hansen M."/>
            <person name="Howarth C."/>
            <person name="Imamovic A."/>
            <person name="Ireland A."/>
            <person name="Larimer J."/>
            <person name="McCowan C."/>
            <person name="Murphy C."/>
            <person name="Pearson M."/>
            <person name="Poon T.W."/>
            <person name="Priest M."/>
            <person name="Roberts A."/>
            <person name="Saif S."/>
            <person name="Shea T."/>
            <person name="Sykes S."/>
            <person name="Wortman J."/>
            <person name="Nusbaum C."/>
            <person name="Birren B."/>
        </authorList>
    </citation>
    <scope>NUCLEOTIDE SEQUENCE [LARGE SCALE GENOMIC DNA]</scope>
    <source>
        <strain evidence="7">APO3</strain>
    </source>
</reference>
<evidence type="ECO:0000256" key="3">
    <source>
        <dbReference type="ARBA" id="ARBA00022840"/>
    </source>
</evidence>
<sequence>MSRSTRTVQTEEDASLRTRINMDEDVSTRKTKTPRVATASRPARRTFIAVVAEGKCREVGITGIDISAPHELLISNMVDTHTFMETISLLDAYQPDEILLVETNKARSLHQEIRKHFKNSMCRIVPIARKYFDQAKGADDLKRIAMNCLDMSLLKNYIVMGSVACMVKYVEFIQGVYIAQKTIKAVVNTASPVLLMDYNTVSSLELMRGAKSGSTQQSLVSRIDYTQTSVGKRLLRTTILRPNSDLETINGRQQVVGTLLDHPSTFFDAREILPELPDLEILMAQLVIVPKLATTRVFEQGVASIVALKSTLDALPRLKTCLQSIDSNSTLLKAIVSSLQHEEFRQIQDSIRKVIDPNSHWKKSARHMKIQGSFAVKSGLDGKLDLTRSTFVDIMDAIHQQVVEYQEKYAFNVKLNHSASRGYHLSIANLRQDIPPMFEECVKFNKSIACTTKQFSSLNSRATECIQEVYALSYGMIQKLLDEIRPHAASLYSMVENIATLDMLLSFANLVALSPADQPCLLWTLVKNLKFDVDTCPEVTEHGCLSINQGRHSLIETMMQDQPFVPNDTHLDVVVTFNVVTGPNCSGKSTHLKTVAVITVLAHIGCYVPAVEASIALRDRLFTRFGTSDDMQENASTFTVEMQETAFILDNCTCRSLVLMDELGRGTSNEEGFAIAWSVSESLMKKGAFCLFATHFHGLRELSELYPSCSNYHLQATTTDKNILRFQYKLKDGPTELRHGYGLMMAKVCGLPKSVCELASSLHPTVALREENLVVKTVDDTSDLQNMLLKRLMALRYSNLDDNELRMQLQHLRDQFILE</sequence>
<dbReference type="SUPFAM" id="SSF48334">
    <property type="entry name" value="DNA repair protein MutS, domain III"/>
    <property type="match status" value="1"/>
</dbReference>
<dbReference type="STRING" id="112090.W4GRH5"/>
<dbReference type="PANTHER" id="PTHR11361">
    <property type="entry name" value="DNA MISMATCH REPAIR PROTEIN MUTS FAMILY MEMBER"/>
    <property type="match status" value="1"/>
</dbReference>
<evidence type="ECO:0000259" key="6">
    <source>
        <dbReference type="PROSITE" id="PS00486"/>
    </source>
</evidence>
<organism evidence="7">
    <name type="scientific">Aphanomyces astaci</name>
    <name type="common">Crayfish plague agent</name>
    <dbReference type="NCBI Taxonomy" id="112090"/>
    <lineage>
        <taxon>Eukaryota</taxon>
        <taxon>Sar</taxon>
        <taxon>Stramenopiles</taxon>
        <taxon>Oomycota</taxon>
        <taxon>Saprolegniomycetes</taxon>
        <taxon>Saprolegniales</taxon>
        <taxon>Verrucalvaceae</taxon>
        <taxon>Aphanomyces</taxon>
    </lineage>
</organism>
<dbReference type="Gene3D" id="1.10.1420.10">
    <property type="match status" value="2"/>
</dbReference>
<dbReference type="Pfam" id="PF05190">
    <property type="entry name" value="MutS_IV"/>
    <property type="match status" value="1"/>
</dbReference>
<dbReference type="GO" id="GO:0005524">
    <property type="term" value="F:ATP binding"/>
    <property type="evidence" value="ECO:0007669"/>
    <property type="project" value="UniProtKB-KW"/>
</dbReference>
<evidence type="ECO:0000313" key="7">
    <source>
        <dbReference type="EMBL" id="ETV82302.1"/>
    </source>
</evidence>
<dbReference type="GO" id="GO:0006298">
    <property type="term" value="P:mismatch repair"/>
    <property type="evidence" value="ECO:0007669"/>
    <property type="project" value="InterPro"/>
</dbReference>
<dbReference type="GO" id="GO:0030983">
    <property type="term" value="F:mismatched DNA binding"/>
    <property type="evidence" value="ECO:0007669"/>
    <property type="project" value="InterPro"/>
</dbReference>
<dbReference type="OrthoDB" id="276261at2759"/>
<dbReference type="SUPFAM" id="SSF52540">
    <property type="entry name" value="P-loop containing nucleoside triphosphate hydrolases"/>
    <property type="match status" value="1"/>
</dbReference>
<keyword evidence="3" id="KW-0067">ATP-binding</keyword>
<dbReference type="InterPro" id="IPR007861">
    <property type="entry name" value="DNA_mismatch_repair_MutS_clamp"/>
</dbReference>
<feature type="domain" description="DNA mismatch repair proteins mutS family" evidence="6">
    <location>
        <begin position="656"/>
        <end position="672"/>
    </location>
</feature>
<dbReference type="VEuPathDB" id="FungiDB:H257_04990"/>
<dbReference type="PIRSF" id="PIRSF037677">
    <property type="entry name" value="DNA_mis_repair_Msh6"/>
    <property type="match status" value="1"/>
</dbReference>
<dbReference type="Gene3D" id="3.40.50.300">
    <property type="entry name" value="P-loop containing nucleotide triphosphate hydrolases"/>
    <property type="match status" value="1"/>
</dbReference>
<protein>
    <recommendedName>
        <fullName evidence="6">DNA mismatch repair proteins mutS family domain-containing protein</fullName>
    </recommendedName>
</protein>
<proteinExistence type="inferred from homology"/>
<dbReference type="PANTHER" id="PTHR11361:SF21">
    <property type="entry name" value="MUTS PROTEIN HOMOLOG 4"/>
    <property type="match status" value="1"/>
</dbReference>
<dbReference type="InterPro" id="IPR045076">
    <property type="entry name" value="MutS"/>
</dbReference>
<dbReference type="GeneID" id="20806986"/>
<dbReference type="Gene3D" id="3.30.420.110">
    <property type="entry name" value="MutS, connector domain"/>
    <property type="match status" value="1"/>
</dbReference>